<feature type="region of interest" description="Disordered" evidence="4">
    <location>
        <begin position="1"/>
        <end position="31"/>
    </location>
</feature>
<reference evidence="5" key="1">
    <citation type="journal article" date="2016" name="Nat. Genet.">
        <title>A high-quality carrot genome assembly provides new insights into carotenoid accumulation and asterid genome evolution.</title>
        <authorList>
            <person name="Iorizzo M."/>
            <person name="Ellison S."/>
            <person name="Senalik D."/>
            <person name="Zeng P."/>
            <person name="Satapoomin P."/>
            <person name="Huang J."/>
            <person name="Bowman M."/>
            <person name="Iovene M."/>
            <person name="Sanseverino W."/>
            <person name="Cavagnaro P."/>
            <person name="Yildiz M."/>
            <person name="Macko-Podgorni A."/>
            <person name="Moranska E."/>
            <person name="Grzebelus E."/>
            <person name="Grzebelus D."/>
            <person name="Ashrafi H."/>
            <person name="Zheng Z."/>
            <person name="Cheng S."/>
            <person name="Spooner D."/>
            <person name="Van Deynze A."/>
            <person name="Simon P."/>
        </authorList>
    </citation>
    <scope>NUCLEOTIDE SEQUENCE</scope>
    <source>
        <tissue evidence="5">Leaf</tissue>
    </source>
</reference>
<dbReference type="Proteomes" id="UP000077755">
    <property type="component" value="Chromosome 1"/>
</dbReference>
<name>A0A166HHL6_DAUCS</name>
<sequence length="128" mass="15310">MKNFVETPEKIRELNEEEEEEEVIDDDDDEKEEEKIETFFALVRGYQEARNRRRNELKELETRNTKKIKNDSGWVPAFRWEDFTHENERKCPLAFQIGRAGLVSGIDKKKEKVEDEYNEDELDLTLAL</sequence>
<dbReference type="PANTHER" id="PTHR33669:SF1">
    <property type="entry name" value="PROTEIN NIM1-INTERACTING 1"/>
    <property type="match status" value="1"/>
</dbReference>
<dbReference type="EMBL" id="CP093343">
    <property type="protein sequence ID" value="WOG83887.1"/>
    <property type="molecule type" value="Genomic_DNA"/>
</dbReference>
<dbReference type="GO" id="GO:0005634">
    <property type="term" value="C:nucleus"/>
    <property type="evidence" value="ECO:0007669"/>
    <property type="project" value="UniProtKB-SubCell"/>
</dbReference>
<dbReference type="Gramene" id="KZN10264">
    <property type="protein sequence ID" value="KZN10264"/>
    <property type="gene ID" value="DCAR_002920"/>
</dbReference>
<organism evidence="5 6">
    <name type="scientific">Daucus carota subsp. sativus</name>
    <name type="common">Carrot</name>
    <dbReference type="NCBI Taxonomy" id="79200"/>
    <lineage>
        <taxon>Eukaryota</taxon>
        <taxon>Viridiplantae</taxon>
        <taxon>Streptophyta</taxon>
        <taxon>Embryophyta</taxon>
        <taxon>Tracheophyta</taxon>
        <taxon>Spermatophyta</taxon>
        <taxon>Magnoliopsida</taxon>
        <taxon>eudicotyledons</taxon>
        <taxon>Gunneridae</taxon>
        <taxon>Pentapetalae</taxon>
        <taxon>asterids</taxon>
        <taxon>campanulids</taxon>
        <taxon>Apiales</taxon>
        <taxon>Apiaceae</taxon>
        <taxon>Apioideae</taxon>
        <taxon>Scandiceae</taxon>
        <taxon>Daucinae</taxon>
        <taxon>Daucus</taxon>
        <taxon>Daucus sect. Daucus</taxon>
    </lineage>
</organism>
<dbReference type="Pfam" id="PF15699">
    <property type="entry name" value="NPR1_interact"/>
    <property type="match status" value="1"/>
</dbReference>
<evidence type="ECO:0000256" key="2">
    <source>
        <dbReference type="ARBA" id="ARBA00009937"/>
    </source>
</evidence>
<gene>
    <name evidence="5" type="ORF">DCAR_0103065</name>
</gene>
<evidence type="ECO:0000256" key="4">
    <source>
        <dbReference type="SAM" id="MobiDB-lite"/>
    </source>
</evidence>
<dbReference type="InterPro" id="IPR031425">
    <property type="entry name" value="NPR1/NH1-interacting"/>
</dbReference>
<dbReference type="OMA" id="RWEDFTH"/>
<accession>A0A166HHL6</accession>
<evidence type="ECO:0000256" key="3">
    <source>
        <dbReference type="ARBA" id="ARBA00023242"/>
    </source>
</evidence>
<evidence type="ECO:0000313" key="6">
    <source>
        <dbReference type="Proteomes" id="UP000077755"/>
    </source>
</evidence>
<dbReference type="GO" id="GO:0010112">
    <property type="term" value="P:regulation of systemic acquired resistance"/>
    <property type="evidence" value="ECO:0007669"/>
    <property type="project" value="InterPro"/>
</dbReference>
<keyword evidence="6" id="KW-1185">Reference proteome</keyword>
<dbReference type="PANTHER" id="PTHR33669">
    <property type="entry name" value="PROTEIN NEGATIVE REGULATOR OF RESISTANCE"/>
    <property type="match status" value="1"/>
</dbReference>
<reference evidence="5" key="2">
    <citation type="submission" date="2022-03" db="EMBL/GenBank/DDBJ databases">
        <title>Draft title - Genomic analysis of global carrot germplasm unveils the trajectory of domestication and the origin of high carotenoid orange carrot.</title>
        <authorList>
            <person name="Iorizzo M."/>
            <person name="Ellison S."/>
            <person name="Senalik D."/>
            <person name="Macko-Podgorni A."/>
            <person name="Grzebelus D."/>
            <person name="Bostan H."/>
            <person name="Rolling W."/>
            <person name="Curaba J."/>
            <person name="Simon P."/>
        </authorList>
    </citation>
    <scope>NUCLEOTIDE SEQUENCE</scope>
    <source>
        <tissue evidence="5">Leaf</tissue>
    </source>
</reference>
<protein>
    <submittedName>
        <fullName evidence="5">Uncharacterized protein</fullName>
    </submittedName>
</protein>
<dbReference type="AlphaFoldDB" id="A0A166HHL6"/>
<proteinExistence type="inferred from homology"/>
<comment type="similarity">
    <text evidence="2">Belongs to the NPR1-interactor family.</text>
</comment>
<keyword evidence="3" id="KW-0539">Nucleus</keyword>
<feature type="compositionally biased region" description="Acidic residues" evidence="4">
    <location>
        <begin position="15"/>
        <end position="31"/>
    </location>
</feature>
<evidence type="ECO:0000256" key="1">
    <source>
        <dbReference type="ARBA" id="ARBA00004123"/>
    </source>
</evidence>
<evidence type="ECO:0000313" key="5">
    <source>
        <dbReference type="EMBL" id="WOG83887.1"/>
    </source>
</evidence>
<comment type="subcellular location">
    <subcellularLocation>
        <location evidence="1">Nucleus</location>
    </subcellularLocation>
</comment>